<evidence type="ECO:0000313" key="4">
    <source>
        <dbReference type="Proteomes" id="UP000001064"/>
    </source>
</evidence>
<dbReference type="GeneID" id="10499661"/>
<evidence type="ECO:0000256" key="1">
    <source>
        <dbReference type="SAM" id="MobiDB-lite"/>
    </source>
</evidence>
<feature type="compositionally biased region" description="Polar residues" evidence="1">
    <location>
        <begin position="86"/>
        <end position="102"/>
    </location>
</feature>
<dbReference type="OrthoDB" id="19211at2759"/>
<dbReference type="OMA" id="HRIRQFR"/>
<proteinExistence type="predicted"/>
<accession>F0ZET6</accession>
<dbReference type="InterPro" id="IPR040459">
    <property type="entry name" value="MJ1316"/>
</dbReference>
<dbReference type="Proteomes" id="UP000001064">
    <property type="component" value="Unassembled WGS sequence"/>
</dbReference>
<protein>
    <recommendedName>
        <fullName evidence="2">MJ1316 RNA cyclic group end recognition domain-containing protein</fullName>
    </recommendedName>
</protein>
<dbReference type="AlphaFoldDB" id="F0ZET6"/>
<sequence length="230" mass="26780">MASTQIFFNYPTYTKNFNMYEYCDDGYSDDSYSDYEDEIEYSLQQQDKLEQCISGNSGRSSGGVGSSSANKNNNTSSSNNSGNVSQTKSTPLLKNTNGKLSSNNQIKSVDQILEELEKQENKHIKHNVEKAVKLSSTEKEEILKRETENIKKERLPSSEEVYNRIKWEFNSKVENFTIYYEDRFDGLVSSSFKEFEYDVIPHHRIQMFKYKDTVIYSRKERIYSFDAAYN</sequence>
<dbReference type="KEGG" id="dpp:DICPUDRAFT_76844"/>
<gene>
    <name evidence="3" type="ORF">DICPUDRAFT_76844</name>
</gene>
<dbReference type="eggNOG" id="ENOG502S60W">
    <property type="taxonomic scope" value="Eukaryota"/>
</dbReference>
<feature type="domain" description="MJ1316 RNA cyclic group end recognition" evidence="2">
    <location>
        <begin position="157"/>
        <end position="218"/>
    </location>
</feature>
<dbReference type="InParanoid" id="F0ZET6"/>
<dbReference type="RefSeq" id="XP_003285920.1">
    <property type="nucleotide sequence ID" value="XM_003285872.1"/>
</dbReference>
<organism evidence="3 4">
    <name type="scientific">Dictyostelium purpureum</name>
    <name type="common">Slime mold</name>
    <dbReference type="NCBI Taxonomy" id="5786"/>
    <lineage>
        <taxon>Eukaryota</taxon>
        <taxon>Amoebozoa</taxon>
        <taxon>Evosea</taxon>
        <taxon>Eumycetozoa</taxon>
        <taxon>Dictyostelia</taxon>
        <taxon>Dictyosteliales</taxon>
        <taxon>Dictyosteliaceae</taxon>
        <taxon>Dictyostelium</taxon>
    </lineage>
</organism>
<evidence type="ECO:0000259" key="2">
    <source>
        <dbReference type="Pfam" id="PF04457"/>
    </source>
</evidence>
<feature type="compositionally biased region" description="Low complexity" evidence="1">
    <location>
        <begin position="66"/>
        <end position="85"/>
    </location>
</feature>
<dbReference type="Pfam" id="PF04457">
    <property type="entry name" value="MJ1316"/>
    <property type="match status" value="1"/>
</dbReference>
<reference evidence="4" key="1">
    <citation type="journal article" date="2011" name="Genome Biol.">
        <title>Comparative genomics of the social amoebae Dictyostelium discoideum and Dictyostelium purpureum.</title>
        <authorList>
            <consortium name="US DOE Joint Genome Institute (JGI-PGF)"/>
            <person name="Sucgang R."/>
            <person name="Kuo A."/>
            <person name="Tian X."/>
            <person name="Salerno W."/>
            <person name="Parikh A."/>
            <person name="Feasley C.L."/>
            <person name="Dalin E."/>
            <person name="Tu H."/>
            <person name="Huang E."/>
            <person name="Barry K."/>
            <person name="Lindquist E."/>
            <person name="Shapiro H."/>
            <person name="Bruce D."/>
            <person name="Schmutz J."/>
            <person name="Salamov A."/>
            <person name="Fey P."/>
            <person name="Gaudet P."/>
            <person name="Anjard C."/>
            <person name="Babu M.M."/>
            <person name="Basu S."/>
            <person name="Bushmanova Y."/>
            <person name="van der Wel H."/>
            <person name="Katoh-Kurasawa M."/>
            <person name="Dinh C."/>
            <person name="Coutinho P.M."/>
            <person name="Saito T."/>
            <person name="Elias M."/>
            <person name="Schaap P."/>
            <person name="Kay R.R."/>
            <person name="Henrissat B."/>
            <person name="Eichinger L."/>
            <person name="Rivero F."/>
            <person name="Putnam N.H."/>
            <person name="West C.M."/>
            <person name="Loomis W.F."/>
            <person name="Chisholm R.L."/>
            <person name="Shaulsky G."/>
            <person name="Strassmann J.E."/>
            <person name="Queller D.C."/>
            <person name="Kuspa A."/>
            <person name="Grigoriev I.V."/>
        </authorList>
    </citation>
    <scope>NUCLEOTIDE SEQUENCE [LARGE SCALE GENOMIC DNA]</scope>
    <source>
        <strain evidence="4">QSDP1</strain>
    </source>
</reference>
<dbReference type="FunCoup" id="F0ZET6">
    <property type="interactions" value="937"/>
</dbReference>
<dbReference type="VEuPathDB" id="AmoebaDB:DICPUDRAFT_76844"/>
<name>F0ZET6_DICPU</name>
<feature type="region of interest" description="Disordered" evidence="1">
    <location>
        <begin position="53"/>
        <end position="102"/>
    </location>
</feature>
<keyword evidence="4" id="KW-1185">Reference proteome</keyword>
<dbReference type="EMBL" id="GL870997">
    <property type="protein sequence ID" value="EGC37529.1"/>
    <property type="molecule type" value="Genomic_DNA"/>
</dbReference>
<evidence type="ECO:0000313" key="3">
    <source>
        <dbReference type="EMBL" id="EGC37529.1"/>
    </source>
</evidence>